<keyword evidence="2" id="KW-0067">ATP-binding</keyword>
<keyword evidence="1" id="KW-0547">Nucleotide-binding</keyword>
<evidence type="ECO:0000256" key="2">
    <source>
        <dbReference type="ARBA" id="ARBA00022840"/>
    </source>
</evidence>
<dbReference type="GO" id="GO:0003678">
    <property type="term" value="F:DNA helicase activity"/>
    <property type="evidence" value="ECO:0007669"/>
    <property type="project" value="UniProtKB-ARBA"/>
</dbReference>
<dbReference type="PANTHER" id="PTHR43788">
    <property type="entry name" value="DNA2/NAM7 HELICASE FAMILY MEMBER"/>
    <property type="match status" value="1"/>
</dbReference>
<dbReference type="Gene3D" id="2.30.30.940">
    <property type="match status" value="1"/>
</dbReference>
<evidence type="ECO:0000313" key="5">
    <source>
        <dbReference type="Proteomes" id="UP000228503"/>
    </source>
</evidence>
<dbReference type="AlphaFoldDB" id="A0A2M7TXQ0"/>
<organism evidence="4 5">
    <name type="scientific">Candidatus Roizmanbacteria bacterium CG_4_10_14_0_2_um_filter_39_13</name>
    <dbReference type="NCBI Taxonomy" id="1974825"/>
    <lineage>
        <taxon>Bacteria</taxon>
        <taxon>Candidatus Roizmaniibacteriota</taxon>
    </lineage>
</organism>
<dbReference type="Pfam" id="PF13538">
    <property type="entry name" value="UvrD_C_2"/>
    <property type="match status" value="1"/>
</dbReference>
<sequence length="388" mass="44246">MLALSDDQTTAVDALLRWFETDTKSKKYISLGGYAGTGKTTIISVIRNKLHTINKRLRVAFVSYTGKATRVLESRLSERSIILKTDSVSTIHALIYTPIVNEKEEIVGWKKKEKIEYDLIIMDEASMVDGIIWNDLLSFTIPIIAVGDHGQLPPIQGNFSLMAKPELILTHIHRQAEKNPIIGLSIQAREHGYIRPGNYSSLVKKFTPTDPDFHMEMQEALENYHDDTLVLCGYNSTRKRLNRSIRNSLGFEMIEPTSGDRVICLRNNHEHHIYNGMLGTVNNIKPAGDNWFEAEIKMDDGDIYNGHISREQFESDTALNFTDKRSKVMAGDLFDFGYALTVHKAQGGQAKKVVLFEERFKKMSDQQWRRWLYTAVTRAEEELIIFGT</sequence>
<feature type="domain" description="UvrD-like helicase C-terminal" evidence="3">
    <location>
        <begin position="337"/>
        <end position="385"/>
    </location>
</feature>
<gene>
    <name evidence="4" type="ORF">COY16_03930</name>
</gene>
<comment type="caution">
    <text evidence="4">The sequence shown here is derived from an EMBL/GenBank/DDBJ whole genome shotgun (WGS) entry which is preliminary data.</text>
</comment>
<dbReference type="SUPFAM" id="SSF52540">
    <property type="entry name" value="P-loop containing nucleoside triphosphate hydrolases"/>
    <property type="match status" value="1"/>
</dbReference>
<dbReference type="EMBL" id="PFOB01000050">
    <property type="protein sequence ID" value="PIZ62596.1"/>
    <property type="molecule type" value="Genomic_DNA"/>
</dbReference>
<dbReference type="Gene3D" id="3.40.50.300">
    <property type="entry name" value="P-loop containing nucleotide triphosphate hydrolases"/>
    <property type="match status" value="2"/>
</dbReference>
<dbReference type="GO" id="GO:0005524">
    <property type="term" value="F:ATP binding"/>
    <property type="evidence" value="ECO:0007669"/>
    <property type="project" value="UniProtKB-KW"/>
</dbReference>
<evidence type="ECO:0000259" key="3">
    <source>
        <dbReference type="Pfam" id="PF13538"/>
    </source>
</evidence>
<dbReference type="CDD" id="cd18809">
    <property type="entry name" value="SF1_C_RecD"/>
    <property type="match status" value="1"/>
</dbReference>
<protein>
    <recommendedName>
        <fullName evidence="3">UvrD-like helicase C-terminal domain-containing protein</fullName>
    </recommendedName>
</protein>
<dbReference type="InterPro" id="IPR050534">
    <property type="entry name" value="Coronavir_polyprotein_1ab"/>
</dbReference>
<evidence type="ECO:0000313" key="4">
    <source>
        <dbReference type="EMBL" id="PIZ62596.1"/>
    </source>
</evidence>
<dbReference type="Pfam" id="PF13245">
    <property type="entry name" value="AAA_19"/>
    <property type="match status" value="1"/>
</dbReference>
<name>A0A2M7TXQ0_9BACT</name>
<dbReference type="InterPro" id="IPR027417">
    <property type="entry name" value="P-loop_NTPase"/>
</dbReference>
<dbReference type="Proteomes" id="UP000228503">
    <property type="component" value="Unassembled WGS sequence"/>
</dbReference>
<proteinExistence type="predicted"/>
<dbReference type="PANTHER" id="PTHR43788:SF6">
    <property type="entry name" value="DNA HELICASE B"/>
    <property type="match status" value="1"/>
</dbReference>
<reference evidence="5" key="1">
    <citation type="submission" date="2017-09" db="EMBL/GenBank/DDBJ databases">
        <title>Depth-based differentiation of microbial function through sediment-hosted aquifers and enrichment of novel symbionts in the deep terrestrial subsurface.</title>
        <authorList>
            <person name="Probst A.J."/>
            <person name="Ladd B."/>
            <person name="Jarett J.K."/>
            <person name="Geller-Mcgrath D.E."/>
            <person name="Sieber C.M.K."/>
            <person name="Emerson J.B."/>
            <person name="Anantharaman K."/>
            <person name="Thomas B.C."/>
            <person name="Malmstrom R."/>
            <person name="Stieglmeier M."/>
            <person name="Klingl A."/>
            <person name="Woyke T."/>
            <person name="Ryan C.M."/>
            <person name="Banfield J.F."/>
        </authorList>
    </citation>
    <scope>NUCLEOTIDE SEQUENCE [LARGE SCALE GENOMIC DNA]</scope>
</reference>
<dbReference type="InterPro" id="IPR027785">
    <property type="entry name" value="UvrD-like_helicase_C"/>
</dbReference>
<evidence type="ECO:0000256" key="1">
    <source>
        <dbReference type="ARBA" id="ARBA00022741"/>
    </source>
</evidence>
<accession>A0A2M7TXQ0</accession>